<gene>
    <name evidence="6" type="ORF">HMPREF9473_03962</name>
</gene>
<dbReference type="Pfam" id="PF00005">
    <property type="entry name" value="ABC_tran"/>
    <property type="match status" value="1"/>
</dbReference>
<reference evidence="6 7" key="1">
    <citation type="submission" date="2011-08" db="EMBL/GenBank/DDBJ databases">
        <title>The Genome Sequence of Clostridium hathewayi WAL-18680.</title>
        <authorList>
            <consortium name="The Broad Institute Genome Sequencing Platform"/>
            <person name="Earl A."/>
            <person name="Ward D."/>
            <person name="Feldgarden M."/>
            <person name="Gevers D."/>
            <person name="Finegold S.M."/>
            <person name="Summanen P.H."/>
            <person name="Molitoris D.R."/>
            <person name="Song M."/>
            <person name="Daigneault M."/>
            <person name="Allen-Vercoe E."/>
            <person name="Young S.K."/>
            <person name="Zeng Q."/>
            <person name="Gargeya S."/>
            <person name="Fitzgerald M."/>
            <person name="Haas B."/>
            <person name="Abouelleil A."/>
            <person name="Alvarado L."/>
            <person name="Arachchi H.M."/>
            <person name="Berlin A."/>
            <person name="Brown A."/>
            <person name="Chapman S.B."/>
            <person name="Chen Z."/>
            <person name="Dunbar C."/>
            <person name="Freedman E."/>
            <person name="Gearin G."/>
            <person name="Gellesch M."/>
            <person name="Goldberg J."/>
            <person name="Griggs A."/>
            <person name="Gujja S."/>
            <person name="Heiman D."/>
            <person name="Howarth C."/>
            <person name="Larson L."/>
            <person name="Lui A."/>
            <person name="MacDonald P.J.P."/>
            <person name="Montmayeur A."/>
            <person name="Murphy C."/>
            <person name="Neiman D."/>
            <person name="Pearson M."/>
            <person name="Priest M."/>
            <person name="Roberts A."/>
            <person name="Saif S."/>
            <person name="Shea T."/>
            <person name="Shenoy N."/>
            <person name="Sisk P."/>
            <person name="Stolte C."/>
            <person name="Sykes S."/>
            <person name="Wortman J."/>
            <person name="Nusbaum C."/>
            <person name="Birren B."/>
        </authorList>
    </citation>
    <scope>NUCLEOTIDE SEQUENCE [LARGE SCALE GENOMIC DNA]</scope>
    <source>
        <strain evidence="6 7">WAL-18680</strain>
    </source>
</reference>
<sequence length="233" mass="25584">MKTIILEAVGITKAFDKQEMILKGISLEIAEKSFVVLLGPSGSGKTTLLNIMSGLLRPTGGSVRCGGQVITELGEKELARWKRSRTGNIFQNYLLLRNLTVRENIEIGMAPGGENLDFDSLVEMLELGDVLDKFPAQLSGGQKQRTAIARAVIKKPEILFCDEATGALDEANSKKVVKLLHGVKENYGVTVIFVTHNLQIARTADRVLTIKDGLLWEDRLQEHPIGADEMVWG</sequence>
<dbReference type="SUPFAM" id="SSF52540">
    <property type="entry name" value="P-loop containing nucleoside triphosphate hydrolases"/>
    <property type="match status" value="1"/>
</dbReference>
<dbReference type="PATRIC" id="fig|742737.3.peg.3947"/>
<dbReference type="EMBL" id="ADLN01000109">
    <property type="protein sequence ID" value="EHI58040.1"/>
    <property type="molecule type" value="Genomic_DNA"/>
</dbReference>
<dbReference type="GO" id="GO:0005524">
    <property type="term" value="F:ATP binding"/>
    <property type="evidence" value="ECO:0007669"/>
    <property type="project" value="UniProtKB-KW"/>
</dbReference>
<evidence type="ECO:0000313" key="6">
    <source>
        <dbReference type="EMBL" id="EHI58040.1"/>
    </source>
</evidence>
<proteinExistence type="inferred from homology"/>
<dbReference type="PANTHER" id="PTHR42798">
    <property type="entry name" value="LIPOPROTEIN-RELEASING SYSTEM ATP-BINDING PROTEIN LOLD"/>
    <property type="match status" value="1"/>
</dbReference>
<dbReference type="InterPro" id="IPR017911">
    <property type="entry name" value="MacB-like_ATP-bd"/>
</dbReference>
<dbReference type="Proteomes" id="UP000005384">
    <property type="component" value="Unassembled WGS sequence"/>
</dbReference>
<evidence type="ECO:0000313" key="7">
    <source>
        <dbReference type="Proteomes" id="UP000005384"/>
    </source>
</evidence>
<evidence type="ECO:0000256" key="1">
    <source>
        <dbReference type="ARBA" id="ARBA00005417"/>
    </source>
</evidence>
<keyword evidence="3" id="KW-0547">Nucleotide-binding</keyword>
<evidence type="ECO:0000256" key="4">
    <source>
        <dbReference type="ARBA" id="ARBA00022840"/>
    </source>
</evidence>
<name>G5IKD4_9FIRM</name>
<dbReference type="AlphaFoldDB" id="G5IKD4"/>
<dbReference type="InterPro" id="IPR003439">
    <property type="entry name" value="ABC_transporter-like_ATP-bd"/>
</dbReference>
<protein>
    <recommendedName>
        <fullName evidence="5">ABC transporter domain-containing protein</fullName>
    </recommendedName>
</protein>
<evidence type="ECO:0000256" key="2">
    <source>
        <dbReference type="ARBA" id="ARBA00022448"/>
    </source>
</evidence>
<dbReference type="InterPro" id="IPR027417">
    <property type="entry name" value="P-loop_NTPase"/>
</dbReference>
<keyword evidence="7" id="KW-1185">Reference proteome</keyword>
<evidence type="ECO:0000256" key="3">
    <source>
        <dbReference type="ARBA" id="ARBA00022741"/>
    </source>
</evidence>
<dbReference type="HOGENOM" id="CLU_000604_1_22_9"/>
<dbReference type="SMART" id="SM00382">
    <property type="entry name" value="AAA"/>
    <property type="match status" value="1"/>
</dbReference>
<organism evidence="6 7">
    <name type="scientific">Hungatella hathewayi WAL-18680</name>
    <dbReference type="NCBI Taxonomy" id="742737"/>
    <lineage>
        <taxon>Bacteria</taxon>
        <taxon>Bacillati</taxon>
        <taxon>Bacillota</taxon>
        <taxon>Clostridia</taxon>
        <taxon>Lachnospirales</taxon>
        <taxon>Lachnospiraceae</taxon>
        <taxon>Hungatella</taxon>
    </lineage>
</organism>
<dbReference type="RefSeq" id="WP_006781953.1">
    <property type="nucleotide sequence ID" value="NZ_CP040506.1"/>
</dbReference>
<keyword evidence="2" id="KW-0813">Transport</keyword>
<dbReference type="PANTHER" id="PTHR42798:SF2">
    <property type="entry name" value="ABC TRANSPORTER ATP-BINDING PROTEIN MG467-RELATED"/>
    <property type="match status" value="1"/>
</dbReference>
<feature type="domain" description="ABC transporter" evidence="5">
    <location>
        <begin position="6"/>
        <end position="233"/>
    </location>
</feature>
<comment type="caution">
    <text evidence="6">The sequence shown here is derived from an EMBL/GenBank/DDBJ whole genome shotgun (WGS) entry which is preliminary data.</text>
</comment>
<dbReference type="OrthoDB" id="9802264at2"/>
<dbReference type="PROSITE" id="PS50893">
    <property type="entry name" value="ABC_TRANSPORTER_2"/>
    <property type="match status" value="1"/>
</dbReference>
<comment type="similarity">
    <text evidence="1">Belongs to the ABC transporter superfamily.</text>
</comment>
<evidence type="ECO:0000259" key="5">
    <source>
        <dbReference type="PROSITE" id="PS50893"/>
    </source>
</evidence>
<dbReference type="CDD" id="cd03255">
    <property type="entry name" value="ABC_MJ0796_LolCDE_FtsE"/>
    <property type="match status" value="1"/>
</dbReference>
<dbReference type="Gene3D" id="3.40.50.300">
    <property type="entry name" value="P-loop containing nucleotide triphosphate hydrolases"/>
    <property type="match status" value="1"/>
</dbReference>
<dbReference type="InterPro" id="IPR003593">
    <property type="entry name" value="AAA+_ATPase"/>
</dbReference>
<keyword evidence="4" id="KW-0067">ATP-binding</keyword>
<accession>G5IKD4</accession>
<dbReference type="GO" id="GO:0016887">
    <property type="term" value="F:ATP hydrolysis activity"/>
    <property type="evidence" value="ECO:0007669"/>
    <property type="project" value="InterPro"/>
</dbReference>